<dbReference type="GO" id="GO:0005886">
    <property type="term" value="C:plasma membrane"/>
    <property type="evidence" value="ECO:0007669"/>
    <property type="project" value="UniProtKB-SubCell"/>
</dbReference>
<comment type="subcellular location">
    <subcellularLocation>
        <location evidence="1 6">Cell membrane</location>
        <topology evidence="1 6">Multi-pass membrane protein</topology>
    </subcellularLocation>
</comment>
<feature type="transmembrane region" description="Helical" evidence="6">
    <location>
        <begin position="128"/>
        <end position="153"/>
    </location>
</feature>
<keyword evidence="2 6" id="KW-1003">Cell membrane</keyword>
<evidence type="ECO:0000259" key="7">
    <source>
        <dbReference type="Pfam" id="PF09335"/>
    </source>
</evidence>
<feature type="transmembrane region" description="Helical" evidence="6">
    <location>
        <begin position="42"/>
        <end position="66"/>
    </location>
</feature>
<evidence type="ECO:0000256" key="2">
    <source>
        <dbReference type="ARBA" id="ARBA00022475"/>
    </source>
</evidence>
<name>F6LQA6_CLOPF</name>
<evidence type="ECO:0000256" key="5">
    <source>
        <dbReference type="ARBA" id="ARBA00023136"/>
    </source>
</evidence>
<comment type="caution">
    <text evidence="6">Lacks conserved residue(s) required for the propagation of feature annotation.</text>
</comment>
<evidence type="ECO:0000256" key="3">
    <source>
        <dbReference type="ARBA" id="ARBA00022692"/>
    </source>
</evidence>
<keyword evidence="4 6" id="KW-1133">Transmembrane helix</keyword>
<dbReference type="AlphaFoldDB" id="F6LQA6"/>
<proteinExistence type="inferred from homology"/>
<dbReference type="PANTHER" id="PTHR12677:SF55">
    <property type="entry name" value="UNDECAPRENYL PHOSPHATE TRANSPORTER SAOUHSC_00901-RELATED"/>
    <property type="match status" value="1"/>
</dbReference>
<dbReference type="Pfam" id="PF09335">
    <property type="entry name" value="VTT_dom"/>
    <property type="match status" value="1"/>
</dbReference>
<feature type="transmembrane region" description="Helical" evidence="6">
    <location>
        <begin position="12"/>
        <end position="36"/>
    </location>
</feature>
<protein>
    <recommendedName>
        <fullName evidence="6">TVP38/TMEM64 family membrane protein</fullName>
    </recommendedName>
</protein>
<comment type="similarity">
    <text evidence="6">Belongs to the TVP38/TMEM64 family.</text>
</comment>
<feature type="domain" description="VTT" evidence="7">
    <location>
        <begin position="32"/>
        <end position="149"/>
    </location>
</feature>
<keyword evidence="5 6" id="KW-0472">Membrane</keyword>
<sequence length="186" mass="20242">MNSLINIFNQYSELAIFISLFISVIIALLGIVPSVFVTGANIVFFGPINGFLISLLGEVIGGLISFKVYRKGINKFAGNIEGKYELIDKIVKSEGRNVGILIFEGRLIPFIPSGLVTLAAAMSKVNSFTFIISTFLGKIPSILLEVLASYGVIMASQKNLKLVIGVLSLILFLLTLKKLKDKTNKK</sequence>
<accession>F6LQA6</accession>
<keyword evidence="3 6" id="KW-0812">Transmembrane</keyword>
<evidence type="ECO:0000256" key="1">
    <source>
        <dbReference type="ARBA" id="ARBA00004651"/>
    </source>
</evidence>
<dbReference type="EMBL" id="JF343435">
    <property type="protein sequence ID" value="AEB40060.1"/>
    <property type="molecule type" value="Genomic_DNA"/>
</dbReference>
<feature type="transmembrane region" description="Helical" evidence="6">
    <location>
        <begin position="159"/>
        <end position="176"/>
    </location>
</feature>
<dbReference type="InterPro" id="IPR015414">
    <property type="entry name" value="TMEM64"/>
</dbReference>
<evidence type="ECO:0000256" key="4">
    <source>
        <dbReference type="ARBA" id="ARBA00022989"/>
    </source>
</evidence>
<reference evidence="8" key="2">
    <citation type="submission" date="2011-02" db="EMBL/GenBank/DDBJ databases">
        <authorList>
            <person name="Li J.H."/>
        </authorList>
    </citation>
    <scope>NUCLEOTIDE SEQUENCE</scope>
    <source>
        <strain evidence="8">F5603</strain>
    </source>
</reference>
<evidence type="ECO:0000256" key="6">
    <source>
        <dbReference type="RuleBase" id="RU366058"/>
    </source>
</evidence>
<dbReference type="InterPro" id="IPR032816">
    <property type="entry name" value="VTT_dom"/>
</dbReference>
<dbReference type="PANTHER" id="PTHR12677">
    <property type="entry name" value="GOLGI APPARATUS MEMBRANE PROTEIN TVP38-RELATED"/>
    <property type="match status" value="1"/>
</dbReference>
<evidence type="ECO:0000313" key="8">
    <source>
        <dbReference type="EMBL" id="AEB40060.1"/>
    </source>
</evidence>
<reference evidence="8" key="1">
    <citation type="journal article" date="2011" name="Infect. Immun.">
        <title>The Agr-Like Quorum-Sensing System Regulates Sporulation and Production of Enterotoxin and Beta2 Toxin by Clostridium perfringens Type A Non-Food-Borne Human Gastrointestinal Disease Strain F5603.</title>
        <authorList>
            <person name="Li J."/>
            <person name="Chen J."/>
            <person name="Vidal J.E."/>
            <person name="McClane B.A."/>
        </authorList>
    </citation>
    <scope>NUCLEOTIDE SEQUENCE</scope>
    <source>
        <strain evidence="8">F5603</strain>
    </source>
</reference>
<organism evidence="8">
    <name type="scientific">Clostridium perfringens</name>
    <dbReference type="NCBI Taxonomy" id="1502"/>
    <lineage>
        <taxon>Bacteria</taxon>
        <taxon>Bacillati</taxon>
        <taxon>Bacillota</taxon>
        <taxon>Clostridia</taxon>
        <taxon>Eubacteriales</taxon>
        <taxon>Clostridiaceae</taxon>
        <taxon>Clostridium</taxon>
    </lineage>
</organism>